<feature type="domain" description="AMP-dependent synthetase/ligase" evidence="5">
    <location>
        <begin position="26"/>
        <end position="382"/>
    </location>
</feature>
<dbReference type="FunFam" id="3.40.50.12780:FF:000003">
    <property type="entry name" value="Long-chain-fatty-acid--CoA ligase FadD"/>
    <property type="match status" value="1"/>
</dbReference>
<dbReference type="GO" id="GO:0005524">
    <property type="term" value="F:ATP binding"/>
    <property type="evidence" value="ECO:0007669"/>
    <property type="project" value="UniProtKB-KW"/>
</dbReference>
<name>A0A1M5GD90_STRHI</name>
<keyword evidence="2 7" id="KW-0436">Ligase</keyword>
<dbReference type="SUPFAM" id="SSF56801">
    <property type="entry name" value="Acetyl-CoA synthetase-like"/>
    <property type="match status" value="1"/>
</dbReference>
<dbReference type="GO" id="GO:0016405">
    <property type="term" value="F:CoA-ligase activity"/>
    <property type="evidence" value="ECO:0007669"/>
    <property type="project" value="TreeGrafter"/>
</dbReference>
<organism evidence="7 8">
    <name type="scientific">Streptoalloteichus hindustanus</name>
    <dbReference type="NCBI Taxonomy" id="2017"/>
    <lineage>
        <taxon>Bacteria</taxon>
        <taxon>Bacillati</taxon>
        <taxon>Actinomycetota</taxon>
        <taxon>Actinomycetes</taxon>
        <taxon>Pseudonocardiales</taxon>
        <taxon>Pseudonocardiaceae</taxon>
        <taxon>Streptoalloteichus</taxon>
    </lineage>
</organism>
<dbReference type="InterPro" id="IPR020845">
    <property type="entry name" value="AMP-binding_CS"/>
</dbReference>
<evidence type="ECO:0000256" key="4">
    <source>
        <dbReference type="ARBA" id="ARBA00022840"/>
    </source>
</evidence>
<dbReference type="Gene3D" id="3.30.300.30">
    <property type="match status" value="1"/>
</dbReference>
<dbReference type="InterPro" id="IPR000873">
    <property type="entry name" value="AMP-dep_synth/lig_dom"/>
</dbReference>
<keyword evidence="3" id="KW-0547">Nucleotide-binding</keyword>
<dbReference type="AlphaFoldDB" id="A0A1M5GD90"/>
<evidence type="ECO:0000313" key="7">
    <source>
        <dbReference type="EMBL" id="SHG01703.1"/>
    </source>
</evidence>
<proteinExistence type="inferred from homology"/>
<evidence type="ECO:0000256" key="2">
    <source>
        <dbReference type="ARBA" id="ARBA00022598"/>
    </source>
</evidence>
<dbReference type="FunFam" id="3.30.300.30:FF:000007">
    <property type="entry name" value="4-coumarate--CoA ligase 2"/>
    <property type="match status" value="1"/>
</dbReference>
<dbReference type="Pfam" id="PF13193">
    <property type="entry name" value="AMP-binding_C"/>
    <property type="match status" value="1"/>
</dbReference>
<comment type="similarity">
    <text evidence="1">Belongs to the ATP-dependent AMP-binding enzyme family.</text>
</comment>
<accession>A0A1M5GD90</accession>
<protein>
    <submittedName>
        <fullName evidence="7">Acyl-CoA synthetase (AMP-forming)/AMP-acid ligase II</fullName>
    </submittedName>
</protein>
<gene>
    <name evidence="7" type="ORF">SAMN05444320_10671</name>
</gene>
<dbReference type="Gene3D" id="3.40.50.12780">
    <property type="entry name" value="N-terminal domain of ligase-like"/>
    <property type="match status" value="1"/>
</dbReference>
<evidence type="ECO:0000313" key="8">
    <source>
        <dbReference type="Proteomes" id="UP000184501"/>
    </source>
</evidence>
<keyword evidence="8" id="KW-1185">Reference proteome</keyword>
<evidence type="ECO:0000259" key="5">
    <source>
        <dbReference type="Pfam" id="PF00501"/>
    </source>
</evidence>
<feature type="domain" description="AMP-binding enzyme C-terminal" evidence="6">
    <location>
        <begin position="433"/>
        <end position="509"/>
    </location>
</feature>
<evidence type="ECO:0000256" key="3">
    <source>
        <dbReference type="ARBA" id="ARBA00022741"/>
    </source>
</evidence>
<sequence>MPHRSPFPDVEIPDLPYHEHVLADAVDRGDALALVDGREPGGTRVTYAQLDAAVRRLAAGLAEAGLAKGDVLALFSPNTVAFPVVLYAASMCGAVVTTVNSLYTVDEIATQLRDCGARFLVTVSPFLDRAVPAARAAGVAEVIVCDEAEGHRSVPELMASTAPEPRVSIDPATDVAVLPYSSGTTGRAKGVMLTHRNIVANMVQTQSAVRLDPGAAVVAVLPFFHIYGLATLLNIPLHVGGTVVVLPRFDLERFLALIQEHRATRVSVAPPIVLALAKHPAVDRYDLSSVRIVLSSAAPLDPALASAAAGRVGCRVIQGYGMTELSPCSHVVPDGEENPPAGTVGKLVANTECRVVDPATGEDTEDVGELWIRGPQVMKGYLGRPAETGATVDRDGWLRTGDLGRVDGDGHFFVVDRLKELIKYRGYQVPPAELEAVLLAHPGIADAAVIGVPNGAGDEVPKAFVVRGEDAGALDADAVIAFVAGRVAPHKKVRAVEFLDAIPKSAAGKILRRELRARERRAAAG</sequence>
<dbReference type="Proteomes" id="UP000184501">
    <property type="component" value="Unassembled WGS sequence"/>
</dbReference>
<evidence type="ECO:0000256" key="1">
    <source>
        <dbReference type="ARBA" id="ARBA00006432"/>
    </source>
</evidence>
<dbReference type="InterPro" id="IPR045851">
    <property type="entry name" value="AMP-bd_C_sf"/>
</dbReference>
<dbReference type="PANTHER" id="PTHR24096:SF149">
    <property type="entry name" value="AMP-BINDING DOMAIN-CONTAINING PROTEIN-RELATED"/>
    <property type="match status" value="1"/>
</dbReference>
<dbReference type="InterPro" id="IPR042099">
    <property type="entry name" value="ANL_N_sf"/>
</dbReference>
<dbReference type="InterPro" id="IPR025110">
    <property type="entry name" value="AMP-bd_C"/>
</dbReference>
<dbReference type="EMBL" id="FQVN01000006">
    <property type="protein sequence ID" value="SHG01703.1"/>
    <property type="molecule type" value="Genomic_DNA"/>
</dbReference>
<evidence type="ECO:0000259" key="6">
    <source>
        <dbReference type="Pfam" id="PF13193"/>
    </source>
</evidence>
<dbReference type="OrthoDB" id="9803968at2"/>
<dbReference type="Pfam" id="PF00501">
    <property type="entry name" value="AMP-binding"/>
    <property type="match status" value="1"/>
</dbReference>
<keyword evidence="4" id="KW-0067">ATP-binding</keyword>
<dbReference type="STRING" id="2017.SAMN05444320_10671"/>
<reference evidence="7 8" key="1">
    <citation type="submission" date="2016-11" db="EMBL/GenBank/DDBJ databases">
        <authorList>
            <person name="Jaros S."/>
            <person name="Januszkiewicz K."/>
            <person name="Wedrychowicz H."/>
        </authorList>
    </citation>
    <scope>NUCLEOTIDE SEQUENCE [LARGE SCALE GENOMIC DNA]</scope>
    <source>
        <strain evidence="7 8">DSM 44523</strain>
    </source>
</reference>
<dbReference type="RefSeq" id="WP_073485157.1">
    <property type="nucleotide sequence ID" value="NZ_FQVN01000006.1"/>
</dbReference>
<dbReference type="PANTHER" id="PTHR24096">
    <property type="entry name" value="LONG-CHAIN-FATTY-ACID--COA LIGASE"/>
    <property type="match status" value="1"/>
</dbReference>
<dbReference type="PROSITE" id="PS00455">
    <property type="entry name" value="AMP_BINDING"/>
    <property type="match status" value="1"/>
</dbReference>